<dbReference type="PANTHER" id="PTHR16305:SF28">
    <property type="entry name" value="GUANYLATE CYCLASE DOMAIN-CONTAINING PROTEIN"/>
    <property type="match status" value="1"/>
</dbReference>
<dbReference type="PRINTS" id="PR00038">
    <property type="entry name" value="HTHLUXR"/>
</dbReference>
<keyword evidence="5" id="KW-1185">Reference proteome</keyword>
<dbReference type="RefSeq" id="WP_163742831.1">
    <property type="nucleotide sequence ID" value="NZ_JAAGOA010000021.1"/>
</dbReference>
<dbReference type="GO" id="GO:0005524">
    <property type="term" value="F:ATP binding"/>
    <property type="evidence" value="ECO:0007669"/>
    <property type="project" value="UniProtKB-KW"/>
</dbReference>
<dbReference type="SUPFAM" id="SSF46894">
    <property type="entry name" value="C-terminal effector domain of the bipartite response regulators"/>
    <property type="match status" value="1"/>
</dbReference>
<dbReference type="SUPFAM" id="SSF48452">
    <property type="entry name" value="TPR-like"/>
    <property type="match status" value="1"/>
</dbReference>
<dbReference type="InterPro" id="IPR011990">
    <property type="entry name" value="TPR-like_helical_dom_sf"/>
</dbReference>
<dbReference type="InterPro" id="IPR027417">
    <property type="entry name" value="P-loop_NTPase"/>
</dbReference>
<feature type="domain" description="HTH luxR-type" evidence="3">
    <location>
        <begin position="846"/>
        <end position="911"/>
    </location>
</feature>
<keyword evidence="1" id="KW-0547">Nucleotide-binding</keyword>
<dbReference type="GO" id="GO:0006355">
    <property type="term" value="P:regulation of DNA-templated transcription"/>
    <property type="evidence" value="ECO:0007669"/>
    <property type="project" value="InterPro"/>
</dbReference>
<dbReference type="AlphaFoldDB" id="A0A6L9SFR4"/>
<evidence type="ECO:0000259" key="3">
    <source>
        <dbReference type="PROSITE" id="PS50043"/>
    </source>
</evidence>
<dbReference type="Proteomes" id="UP000475214">
    <property type="component" value="Unassembled WGS sequence"/>
</dbReference>
<dbReference type="Gene3D" id="3.40.50.300">
    <property type="entry name" value="P-loop containing nucleotide triphosphate hydrolases"/>
    <property type="match status" value="1"/>
</dbReference>
<evidence type="ECO:0000256" key="1">
    <source>
        <dbReference type="ARBA" id="ARBA00022741"/>
    </source>
</evidence>
<evidence type="ECO:0000256" key="2">
    <source>
        <dbReference type="ARBA" id="ARBA00022840"/>
    </source>
</evidence>
<dbReference type="InterPro" id="IPR016032">
    <property type="entry name" value="Sig_transdc_resp-reg_C-effctor"/>
</dbReference>
<protein>
    <submittedName>
        <fullName evidence="4">AAA family ATPase</fullName>
    </submittedName>
</protein>
<dbReference type="SMART" id="SM00421">
    <property type="entry name" value="HTH_LUXR"/>
    <property type="match status" value="1"/>
</dbReference>
<evidence type="ECO:0000313" key="5">
    <source>
        <dbReference type="Proteomes" id="UP000475214"/>
    </source>
</evidence>
<evidence type="ECO:0000313" key="4">
    <source>
        <dbReference type="EMBL" id="NEE03281.1"/>
    </source>
</evidence>
<sequence>MEIISRQRELASIRKVTEALAHGNGGSLAITGPAGIGKTALLRAITSQARERFAADASASVVMVAAAETERDWPYSGLHLVLSAVVGAVPGDAREKAELRVAEVAERLHTGSQPYEVAMRLQSLMTLADVPVLVVVDDAHHLDLRSQEVLGFIARRLRPVPVVLLFAGNLAVRPAPVLDGLAMLRLGELEPGDAGELLGTAHGDVAGGVADALTRRVGGNPRILLEIAAELTPEQRRGRAPLDRYLPVPPTVRNMLVPGLDGLSDAQRHALLVATVSEDHTIGPVVTALEPEGDDVVEWLLRSHLDVSAGTFTLRNPVVGSIVWHEASHGDKVRAHRALADANDGLAPDEGLWHRAQAQLGYDDELAGELRRRADDLLRRGELERSVAFARDSVRLTSSPALRIERLLLAGELALHAGRCEEAIQIGLERLRTDVTVDQRADLALLEARARLVADGQPPTELIDAQAATFVDMDPDRAAMYWLVAAAGFADRLEADKAGAYVARVERILARLSEPTLGQYRRIAAWLASLTGERERATELIDADSHGSDVLTDAERCTRHAMVLTRLERFDEARQLLRTITDQRRFGDSPVVSGYAYSVTAVLEIRAGRLAAAVEAAEGWDRMLGGIWPQRGKAKLYMIRAFALMGEHEKALECHAWGRKLAHRLGDWWTAALLQSEAGAMYLHMGRLEEAVSVLERAYHYALEYDDPSILTVEPDLVEAYVRTGQRERARSILEAYEPRATRVPGAWATHTLARCRALVADDEESVVLFERALNTCADTASPVELVRTLVCYGERLRRMGRRAEATEWIRRATVWANECGATGLVTAEEELGSPNGTTTGVDAPDDRVLSGLTEAELRVARLVAQGARNRDIAARLYVSVRTIEAHLGRIYRKLSVRSRAELAGIVSAAKPRSG</sequence>
<dbReference type="Gene3D" id="1.10.10.10">
    <property type="entry name" value="Winged helix-like DNA-binding domain superfamily/Winged helix DNA-binding domain"/>
    <property type="match status" value="1"/>
</dbReference>
<name>A0A6L9SFR4_9ACTN</name>
<dbReference type="Pfam" id="PF13191">
    <property type="entry name" value="AAA_16"/>
    <property type="match status" value="1"/>
</dbReference>
<dbReference type="Pfam" id="PF00196">
    <property type="entry name" value="GerE"/>
    <property type="match status" value="1"/>
</dbReference>
<dbReference type="CDD" id="cd06170">
    <property type="entry name" value="LuxR_C_like"/>
    <property type="match status" value="1"/>
</dbReference>
<reference evidence="4 5" key="1">
    <citation type="submission" date="2020-02" db="EMBL/GenBank/DDBJ databases">
        <authorList>
            <person name="Li X.-J."/>
            <person name="Han X.-M."/>
        </authorList>
    </citation>
    <scope>NUCLEOTIDE SEQUENCE [LARGE SCALE GENOMIC DNA]</scope>
    <source>
        <strain evidence="4 5">CCTCC AB 2017055</strain>
    </source>
</reference>
<accession>A0A6L9SFR4</accession>
<dbReference type="InterPro" id="IPR000792">
    <property type="entry name" value="Tscrpt_reg_LuxR_C"/>
</dbReference>
<dbReference type="EMBL" id="JAAGOA010000021">
    <property type="protein sequence ID" value="NEE03281.1"/>
    <property type="molecule type" value="Genomic_DNA"/>
</dbReference>
<dbReference type="GO" id="GO:0004016">
    <property type="term" value="F:adenylate cyclase activity"/>
    <property type="evidence" value="ECO:0007669"/>
    <property type="project" value="TreeGrafter"/>
</dbReference>
<comment type="caution">
    <text evidence="4">The sequence shown here is derived from an EMBL/GenBank/DDBJ whole genome shotgun (WGS) entry which is preliminary data.</text>
</comment>
<keyword evidence="2" id="KW-0067">ATP-binding</keyword>
<dbReference type="SMART" id="SM00382">
    <property type="entry name" value="AAA"/>
    <property type="match status" value="1"/>
</dbReference>
<dbReference type="GO" id="GO:0005737">
    <property type="term" value="C:cytoplasm"/>
    <property type="evidence" value="ECO:0007669"/>
    <property type="project" value="TreeGrafter"/>
</dbReference>
<dbReference type="InterPro" id="IPR041664">
    <property type="entry name" value="AAA_16"/>
</dbReference>
<dbReference type="PANTHER" id="PTHR16305">
    <property type="entry name" value="TESTICULAR SOLUBLE ADENYLYL CYCLASE"/>
    <property type="match status" value="1"/>
</dbReference>
<dbReference type="SUPFAM" id="SSF52540">
    <property type="entry name" value="P-loop containing nucleoside triphosphate hydrolases"/>
    <property type="match status" value="1"/>
</dbReference>
<dbReference type="GO" id="GO:0003677">
    <property type="term" value="F:DNA binding"/>
    <property type="evidence" value="ECO:0007669"/>
    <property type="project" value="InterPro"/>
</dbReference>
<dbReference type="InterPro" id="IPR036388">
    <property type="entry name" value="WH-like_DNA-bd_sf"/>
</dbReference>
<proteinExistence type="predicted"/>
<dbReference type="PROSITE" id="PS00622">
    <property type="entry name" value="HTH_LUXR_1"/>
    <property type="match status" value="1"/>
</dbReference>
<dbReference type="InterPro" id="IPR003593">
    <property type="entry name" value="AAA+_ATPase"/>
</dbReference>
<organism evidence="4 5">
    <name type="scientific">Phytoactinopolyspora halotolerans</name>
    <dbReference type="NCBI Taxonomy" id="1981512"/>
    <lineage>
        <taxon>Bacteria</taxon>
        <taxon>Bacillati</taxon>
        <taxon>Actinomycetota</taxon>
        <taxon>Actinomycetes</taxon>
        <taxon>Jiangellales</taxon>
        <taxon>Jiangellaceae</taxon>
        <taxon>Phytoactinopolyspora</taxon>
    </lineage>
</organism>
<gene>
    <name evidence="4" type="ORF">G1H10_24235</name>
</gene>
<dbReference type="PROSITE" id="PS50043">
    <property type="entry name" value="HTH_LUXR_2"/>
    <property type="match status" value="1"/>
</dbReference>
<dbReference type="Gene3D" id="1.25.40.10">
    <property type="entry name" value="Tetratricopeptide repeat domain"/>
    <property type="match status" value="1"/>
</dbReference>